<evidence type="ECO:0000256" key="1">
    <source>
        <dbReference type="ARBA" id="ARBA00010688"/>
    </source>
</evidence>
<accession>A0ABM6JK74</accession>
<evidence type="ECO:0000313" key="6">
    <source>
        <dbReference type="Proteomes" id="UP000191820"/>
    </source>
</evidence>
<evidence type="ECO:0000313" key="5">
    <source>
        <dbReference type="EMBL" id="ARD22206.1"/>
    </source>
</evidence>
<dbReference type="PANTHER" id="PTHR43320">
    <property type="entry name" value="SUGAR KINASE"/>
    <property type="match status" value="1"/>
</dbReference>
<name>A0ABM6JK74_9GAMM</name>
<comment type="similarity">
    <text evidence="1">Belongs to the carbohydrate kinase PfkB family.</text>
</comment>
<dbReference type="PANTHER" id="PTHR43320:SF2">
    <property type="entry name" value="2-DEHYDRO-3-DEOXYGLUCONOKINASE_2-DEHYDRO-3-DEOXYGALACTONOKINASE"/>
    <property type="match status" value="1"/>
</dbReference>
<evidence type="ECO:0000256" key="2">
    <source>
        <dbReference type="ARBA" id="ARBA00022679"/>
    </source>
</evidence>
<feature type="domain" description="Carbohydrate kinase PfkB" evidence="4">
    <location>
        <begin position="276"/>
        <end position="335"/>
    </location>
</feature>
<dbReference type="InterPro" id="IPR052700">
    <property type="entry name" value="Carb_kinase_PfkB-like"/>
</dbReference>
<evidence type="ECO:0000256" key="3">
    <source>
        <dbReference type="ARBA" id="ARBA00022777"/>
    </source>
</evidence>
<reference evidence="5 6" key="1">
    <citation type="submission" date="2017-03" db="EMBL/GenBank/DDBJ databases">
        <title>Genome sequencing of Shewanella japonica KCTC 22435.</title>
        <authorList>
            <person name="Kim K.M."/>
        </authorList>
    </citation>
    <scope>NUCLEOTIDE SEQUENCE [LARGE SCALE GENOMIC DNA]</scope>
    <source>
        <strain evidence="5 6">KCTC 22435</strain>
    </source>
</reference>
<dbReference type="EMBL" id="CP020472">
    <property type="protein sequence ID" value="ARD22206.1"/>
    <property type="molecule type" value="Genomic_DNA"/>
</dbReference>
<protein>
    <submittedName>
        <fullName evidence="5">2-dehydro-3-deoxygluconokinase</fullName>
    </submittedName>
</protein>
<dbReference type="SUPFAM" id="SSF53613">
    <property type="entry name" value="Ribokinase-like"/>
    <property type="match status" value="1"/>
</dbReference>
<evidence type="ECO:0000259" key="4">
    <source>
        <dbReference type="Pfam" id="PF00294"/>
    </source>
</evidence>
<dbReference type="InterPro" id="IPR029056">
    <property type="entry name" value="Ribokinase-like"/>
</dbReference>
<gene>
    <name evidence="5" type="ORF">SJ2017_1903</name>
</gene>
<feature type="domain" description="Carbohydrate kinase PfkB" evidence="4">
    <location>
        <begin position="4"/>
        <end position="197"/>
    </location>
</feature>
<dbReference type="Proteomes" id="UP000191820">
    <property type="component" value="Chromosome"/>
</dbReference>
<sequence>MSLLFFGEMMLRLTPSIAQQQLVCAEQLSVDFAGAESNVASSLALMGHECHFVTKLPSNALGDHGIASLKKYGIQTDYIRRGGQRIGSYFIEMGMSIRPSKVVYDRAYSAFSQISNDEFDWPSILSGKRWLHVSGISPALSTQCAAETIKAVKIAKSLGVKVSFDLNYRRSLWDDSQKARDYFSEILNYSNLAFGNAGVISDVFDYQTPDISENELAHVISQHSLERLDKTSQRSWYQANNLAEFLRAKFDVDFAMTERVHHSANQNTLTGFYITSTTCSFSAPITVEIKDRLGTGDAFAAGVLHGLERGWHGQQIAQFANAAFALAHTGIGDQNWSNEAEIQYIADGNLSGHIIR</sequence>
<dbReference type="InterPro" id="IPR011611">
    <property type="entry name" value="PfkB_dom"/>
</dbReference>
<organism evidence="5 6">
    <name type="scientific">Shewanella japonica</name>
    <dbReference type="NCBI Taxonomy" id="93973"/>
    <lineage>
        <taxon>Bacteria</taxon>
        <taxon>Pseudomonadati</taxon>
        <taxon>Pseudomonadota</taxon>
        <taxon>Gammaproteobacteria</taxon>
        <taxon>Alteromonadales</taxon>
        <taxon>Shewanellaceae</taxon>
        <taxon>Shewanella</taxon>
    </lineage>
</organism>
<proteinExistence type="inferred from homology"/>
<dbReference type="Gene3D" id="3.40.1190.20">
    <property type="match status" value="1"/>
</dbReference>
<keyword evidence="6" id="KW-1185">Reference proteome</keyword>
<dbReference type="RefSeq" id="WP_080915622.1">
    <property type="nucleotide sequence ID" value="NZ_CP020472.1"/>
</dbReference>
<dbReference type="Pfam" id="PF00294">
    <property type="entry name" value="PfkB"/>
    <property type="match status" value="2"/>
</dbReference>
<keyword evidence="3" id="KW-0418">Kinase</keyword>
<dbReference type="CDD" id="cd01166">
    <property type="entry name" value="KdgK"/>
    <property type="match status" value="1"/>
</dbReference>
<keyword evidence="2" id="KW-0808">Transferase</keyword>